<dbReference type="EMBL" id="WUBL01000072">
    <property type="protein sequence ID" value="KAF2967205.1"/>
    <property type="molecule type" value="Genomic_DNA"/>
</dbReference>
<sequence>MAELPADTPSQHSQEPMATQIEVTQPPKTDITSIISQQDDSSVPHMACGVDGAANKAKSEADESTGGDMSAFEGSGIGDLTTGATEGVSGRGEAKKKKKRSKKPGKSRRKITGFEEYYADVPTTPMEAVEKKKLYDPARPFSNRIEECIQRFRARRRLDPLRADMFNKYLFLGGVDSSQRQFTGISKDTDAMTEADSEKIRVMTAVDFIGGKNSRFYDGSDAQNWEVDFEAVVKGFLSRTITDWCMYDGVLIQKAADLIKNFLNYILMQDVCPEYTSNIVAARKICDIAPIELRYIHELTLELPGDFNRAARSLFCEGRVEQLDKGENDEVLDRFRLTIFVWSLSKKAEQSKQKLLKTGDLTTIKVVSTMDKTYEILGIERPRHKDKKMVNEKLAEMKMNRKLKPAGFIRVIPAIIAHGWGNMPRPEEVDFSNAEEEEFLLEDELLAKLEVGMKMSVTVCELNVGLRFIKEVHELRVSFDTFLPQYLMTNWKDPAPNDRPPPSVNDPHCEEKAMGEAMVDDE</sequence>
<dbReference type="GO" id="GO:0033167">
    <property type="term" value="C:ARC complex"/>
    <property type="evidence" value="ECO:0007669"/>
    <property type="project" value="InterPro"/>
</dbReference>
<keyword evidence="3" id="KW-1185">Reference proteome</keyword>
<dbReference type="GO" id="GO:0031047">
    <property type="term" value="P:regulatory ncRNA-mediated gene silencing"/>
    <property type="evidence" value="ECO:0007669"/>
    <property type="project" value="InterPro"/>
</dbReference>
<evidence type="ECO:0000313" key="3">
    <source>
        <dbReference type="Proteomes" id="UP000481858"/>
    </source>
</evidence>
<dbReference type="Pfam" id="PF09692">
    <property type="entry name" value="Arb1"/>
    <property type="match status" value="1"/>
</dbReference>
<dbReference type="InterPro" id="IPR018606">
    <property type="entry name" value="Arb1"/>
</dbReference>
<feature type="region of interest" description="Disordered" evidence="1">
    <location>
        <begin position="493"/>
        <end position="522"/>
    </location>
</feature>
<organism evidence="2 3">
    <name type="scientific">Xylaria multiplex</name>
    <dbReference type="NCBI Taxonomy" id="323545"/>
    <lineage>
        <taxon>Eukaryota</taxon>
        <taxon>Fungi</taxon>
        <taxon>Dikarya</taxon>
        <taxon>Ascomycota</taxon>
        <taxon>Pezizomycotina</taxon>
        <taxon>Sordariomycetes</taxon>
        <taxon>Xylariomycetidae</taxon>
        <taxon>Xylariales</taxon>
        <taxon>Xylariaceae</taxon>
        <taxon>Xylaria</taxon>
    </lineage>
</organism>
<feature type="compositionally biased region" description="Basic residues" evidence="1">
    <location>
        <begin position="94"/>
        <end position="109"/>
    </location>
</feature>
<accession>A0A7C8IRH3</accession>
<evidence type="ECO:0008006" key="4">
    <source>
        <dbReference type="Google" id="ProtNLM"/>
    </source>
</evidence>
<name>A0A7C8IRH3_9PEZI</name>
<feature type="compositionally biased region" description="Low complexity" evidence="1">
    <location>
        <begin position="29"/>
        <end position="41"/>
    </location>
</feature>
<dbReference type="OrthoDB" id="435402at2759"/>
<feature type="compositionally biased region" description="Polar residues" evidence="1">
    <location>
        <begin position="8"/>
        <end position="27"/>
    </location>
</feature>
<comment type="caution">
    <text evidence="2">The sequence shown here is derived from an EMBL/GenBank/DDBJ whole genome shotgun (WGS) entry which is preliminary data.</text>
</comment>
<protein>
    <recommendedName>
        <fullName evidence="4">Argonaute siRNA chaperone complex subunit Arb1</fullName>
    </recommendedName>
</protein>
<dbReference type="AlphaFoldDB" id="A0A7C8IRH3"/>
<proteinExistence type="predicted"/>
<evidence type="ECO:0000256" key="1">
    <source>
        <dbReference type="SAM" id="MobiDB-lite"/>
    </source>
</evidence>
<reference evidence="2 3" key="1">
    <citation type="submission" date="2019-12" db="EMBL/GenBank/DDBJ databases">
        <title>Draft genome sequence of the ascomycete Xylaria multiplex DSM 110363.</title>
        <authorList>
            <person name="Buettner E."/>
            <person name="Kellner H."/>
        </authorList>
    </citation>
    <scope>NUCLEOTIDE SEQUENCE [LARGE SCALE GENOMIC DNA]</scope>
    <source>
        <strain evidence="2 3">DSM 110363</strain>
    </source>
</reference>
<feature type="region of interest" description="Disordered" evidence="1">
    <location>
        <begin position="1"/>
        <end position="109"/>
    </location>
</feature>
<gene>
    <name evidence="2" type="ORF">GQX73_g6397</name>
</gene>
<evidence type="ECO:0000313" key="2">
    <source>
        <dbReference type="EMBL" id="KAF2967205.1"/>
    </source>
</evidence>
<dbReference type="InParanoid" id="A0A7C8IRH3"/>
<dbReference type="Proteomes" id="UP000481858">
    <property type="component" value="Unassembled WGS sequence"/>
</dbReference>